<keyword evidence="2" id="KW-0547">Nucleotide-binding</keyword>
<dbReference type="GeneID" id="18505298"/>
<dbReference type="InterPro" id="IPR034154">
    <property type="entry name" value="TOPRIM_DnaG/twinkle"/>
</dbReference>
<dbReference type="Proteomes" id="UP000019368">
    <property type="component" value="Segment"/>
</dbReference>
<dbReference type="Gene3D" id="3.40.1360.10">
    <property type="match status" value="1"/>
</dbReference>
<dbReference type="PANTHER" id="PTHR12873:SF0">
    <property type="entry name" value="TWINKLE MTDNA HELICASE"/>
    <property type="match status" value="1"/>
</dbReference>
<organism evidence="2 3">
    <name type="scientific">Shewanella phage Spp001</name>
    <dbReference type="NCBI Taxonomy" id="1445859"/>
    <lineage>
        <taxon>Viruses</taxon>
        <taxon>Duplodnaviria</taxon>
        <taxon>Heunggongvirae</taxon>
        <taxon>Uroviricota</taxon>
        <taxon>Caudoviricetes</taxon>
        <taxon>Chaseviridae</taxon>
        <taxon>Nefertitivirinae</taxon>
        <taxon>Yushanvirus</taxon>
        <taxon>Yushanvirus Spp001</taxon>
    </lineage>
</organism>
<keyword evidence="2" id="KW-0067">ATP-binding</keyword>
<dbReference type="RefSeq" id="YP_009008857.1">
    <property type="nucleotide sequence ID" value="NC_023594.2"/>
</dbReference>
<evidence type="ECO:0000313" key="2">
    <source>
        <dbReference type="EMBL" id="AHJ10545.1"/>
    </source>
</evidence>
<name>W6EBV3_9CAUD</name>
<keyword evidence="2" id="KW-0347">Helicase</keyword>
<accession>W6EBV3</accession>
<dbReference type="SMART" id="SM00493">
    <property type="entry name" value="TOPRIM"/>
    <property type="match status" value="1"/>
</dbReference>
<protein>
    <submittedName>
        <fullName evidence="2">Primase helicase</fullName>
    </submittedName>
</protein>
<dbReference type="Gene3D" id="3.40.50.300">
    <property type="entry name" value="P-loop containing nucleotide triphosphate hydrolases"/>
    <property type="match status" value="1"/>
</dbReference>
<proteinExistence type="predicted"/>
<dbReference type="GO" id="GO:0005524">
    <property type="term" value="F:ATP binding"/>
    <property type="evidence" value="ECO:0007669"/>
    <property type="project" value="InterPro"/>
</dbReference>
<dbReference type="InterPro" id="IPR006171">
    <property type="entry name" value="TOPRIM_dom"/>
</dbReference>
<dbReference type="GO" id="GO:0003697">
    <property type="term" value="F:single-stranded DNA binding"/>
    <property type="evidence" value="ECO:0007669"/>
    <property type="project" value="InterPro"/>
</dbReference>
<dbReference type="KEGG" id="vg:18505298"/>
<dbReference type="PROSITE" id="PS51199">
    <property type="entry name" value="SF4_HELICASE"/>
    <property type="match status" value="1"/>
</dbReference>
<sequence>MAGKCVQRMKHDVPNCKSTSGKSLQVFLNADNTFSGFCFACGVRVEAPYGDNPPDPKEIKVKTPEEVQEELDDIRVAAYIKFQWRGIDPDDWQYYGVRCLLSEYDGKTPYASAFPYTRDGKIVRFKIKLMSKKVMWGVGENTDVDLFGWERAKRVSGGTLYITEGEEDAIALRKMLRMMSSNASYDYAVVSLPDGSDSARPALQRQMKEINARFKQVVLCFDDDEPGHKAILEAKKVFPSAKVATLPAKDANACLQAGLARQVRDACVFNTTSDSASAQFVLTADSLMDKILQEPEWGALYPWDELNELTYGQRFGELISVGGGTGCGKTLIAHELIAWNIIQHNWKILAIMLEETPEETYQNVAGKIDNVPYHVPLKDGDTPRNKQVLENTVRRLANNLDVWDITTVEDPETTWNQIQDVLRVSGDKYDMVIIDNATVLSEGLTASDRNDYLGKVNAEFVKLAKKFNFMAMMFSHLNAPGPHQRSHENGGRVLESQFTGTRAAMRYSHMIFGFERNKSAVDPDCSYFVVLKNRKFGRTGRFKTYYTKRTGRLTPRNWDDESYKDSPIATK</sequence>
<keyword evidence="2" id="KW-0378">Hydrolase</keyword>
<dbReference type="InterPro" id="IPR027417">
    <property type="entry name" value="P-loop_NTPase"/>
</dbReference>
<dbReference type="EMBL" id="KJ002054">
    <property type="protein sequence ID" value="AHJ10545.1"/>
    <property type="molecule type" value="Genomic_DNA"/>
</dbReference>
<gene>
    <name evidence="2" type="ORF">Spp001_37</name>
</gene>
<reference evidence="2" key="1">
    <citation type="submission" date="2016-09" db="EMBL/GenBank/DDBJ databases">
        <title>The novel Shewanella putrefaciens-infecting bacteriophage Spp001: Ggenome sequence and lytic enzymes.</title>
        <authorList>
            <person name="Han F."/>
        </authorList>
    </citation>
    <scope>NUCLEOTIDE SEQUENCE</scope>
</reference>
<dbReference type="InterPro" id="IPR027032">
    <property type="entry name" value="Twinkle-like"/>
</dbReference>
<feature type="domain" description="SF4 helicase" evidence="1">
    <location>
        <begin position="292"/>
        <end position="560"/>
    </location>
</feature>
<dbReference type="CDD" id="cd01029">
    <property type="entry name" value="TOPRIM_primases"/>
    <property type="match status" value="1"/>
</dbReference>
<dbReference type="GO" id="GO:0006260">
    <property type="term" value="P:DNA replication"/>
    <property type="evidence" value="ECO:0007669"/>
    <property type="project" value="InterPro"/>
</dbReference>
<dbReference type="GO" id="GO:0043139">
    <property type="term" value="F:5'-3' DNA helicase activity"/>
    <property type="evidence" value="ECO:0007669"/>
    <property type="project" value="InterPro"/>
</dbReference>
<dbReference type="PANTHER" id="PTHR12873">
    <property type="entry name" value="T7-LIKE MITOCHONDRIAL DNA HELICASE"/>
    <property type="match status" value="1"/>
</dbReference>
<dbReference type="SUPFAM" id="SSF52540">
    <property type="entry name" value="P-loop containing nucleoside triphosphate hydrolases"/>
    <property type="match status" value="1"/>
</dbReference>
<evidence type="ECO:0000259" key="1">
    <source>
        <dbReference type="PROSITE" id="PS51199"/>
    </source>
</evidence>
<dbReference type="OrthoDB" id="615at10239"/>
<dbReference type="SUPFAM" id="SSF56731">
    <property type="entry name" value="DNA primase core"/>
    <property type="match status" value="1"/>
</dbReference>
<dbReference type="Pfam" id="PF03796">
    <property type="entry name" value="DnaB_C"/>
    <property type="match status" value="1"/>
</dbReference>
<evidence type="ECO:0000313" key="3">
    <source>
        <dbReference type="Proteomes" id="UP000019368"/>
    </source>
</evidence>
<dbReference type="Pfam" id="PF13155">
    <property type="entry name" value="Toprim_2"/>
    <property type="match status" value="1"/>
</dbReference>
<dbReference type="CDD" id="cd19483">
    <property type="entry name" value="RecA-like_Gp4D_helicase"/>
    <property type="match status" value="1"/>
</dbReference>
<keyword evidence="3" id="KW-1185">Reference proteome</keyword>
<dbReference type="InterPro" id="IPR007694">
    <property type="entry name" value="DNA_helicase_DnaB-like_C"/>
</dbReference>